<dbReference type="Pfam" id="PF13020">
    <property type="entry name" value="NOV_C"/>
    <property type="match status" value="1"/>
</dbReference>
<comment type="caution">
    <text evidence="2">The sequence shown here is derived from an EMBL/GenBank/DDBJ whole genome shotgun (WGS) entry which is preliminary data.</text>
</comment>
<name>X0ZCL3_9ZZZZ</name>
<proteinExistence type="predicted"/>
<protein>
    <recommendedName>
        <fullName evidence="1">Protein NO VEIN C-terminal domain-containing protein</fullName>
    </recommendedName>
</protein>
<evidence type="ECO:0000313" key="2">
    <source>
        <dbReference type="EMBL" id="GAG66974.1"/>
    </source>
</evidence>
<dbReference type="InterPro" id="IPR024975">
    <property type="entry name" value="NOV_C"/>
</dbReference>
<gene>
    <name evidence="2" type="ORF">S01H4_12760</name>
</gene>
<feature type="non-terminal residue" evidence="2">
    <location>
        <position position="210"/>
    </location>
</feature>
<dbReference type="EMBL" id="BART01005519">
    <property type="protein sequence ID" value="GAG66974.1"/>
    <property type="molecule type" value="Genomic_DNA"/>
</dbReference>
<reference evidence="2" key="1">
    <citation type="journal article" date="2014" name="Front. Microbiol.">
        <title>High frequency of phylogenetically diverse reductive dehalogenase-homologous genes in deep subseafloor sedimentary metagenomes.</title>
        <authorList>
            <person name="Kawai M."/>
            <person name="Futagami T."/>
            <person name="Toyoda A."/>
            <person name="Takaki Y."/>
            <person name="Nishi S."/>
            <person name="Hori S."/>
            <person name="Arai W."/>
            <person name="Tsubouchi T."/>
            <person name="Morono Y."/>
            <person name="Uchiyama I."/>
            <person name="Ito T."/>
            <person name="Fujiyama A."/>
            <person name="Inagaki F."/>
            <person name="Takami H."/>
        </authorList>
    </citation>
    <scope>NUCLEOTIDE SEQUENCE</scope>
    <source>
        <strain evidence="2">Expedition CK06-06</strain>
    </source>
</reference>
<organism evidence="2">
    <name type="scientific">marine sediment metagenome</name>
    <dbReference type="NCBI Taxonomy" id="412755"/>
    <lineage>
        <taxon>unclassified sequences</taxon>
        <taxon>metagenomes</taxon>
        <taxon>ecological metagenomes</taxon>
    </lineage>
</organism>
<feature type="non-terminal residue" evidence="2">
    <location>
        <position position="1"/>
    </location>
</feature>
<feature type="domain" description="Protein NO VEIN C-terminal" evidence="1">
    <location>
        <begin position="126"/>
        <end position="208"/>
    </location>
</feature>
<dbReference type="AlphaFoldDB" id="X0ZCL3"/>
<evidence type="ECO:0000259" key="1">
    <source>
        <dbReference type="Pfam" id="PF13020"/>
    </source>
</evidence>
<accession>X0ZCL3</accession>
<sequence length="210" mass="23956">SGCNIGLDVCRETILPKILTSTPKSSPDDLLKHTIYCQQIFGEDVGKELEFWVLTKQGDVKTAKEVFFPKEFKPEQDWEKYQEYVPGLSFLSPRYIEGITSDEQLRTWREFFRVGGIKDAPVNGVEVFAEDYTEQKLKEKGYTHVVHVDKMKFGYDIQTKAQGGQVIYVEVKGQSHDQDVELKGNEVKAADTYKDSFYLCVVSPIPENPA</sequence>